<gene>
    <name evidence="2" type="ORF">COHA_004388</name>
</gene>
<evidence type="ECO:0000256" key="1">
    <source>
        <dbReference type="SAM" id="MobiDB-lite"/>
    </source>
</evidence>
<feature type="compositionally biased region" description="Low complexity" evidence="1">
    <location>
        <begin position="93"/>
        <end position="114"/>
    </location>
</feature>
<dbReference type="Proteomes" id="UP001205105">
    <property type="component" value="Unassembled WGS sequence"/>
</dbReference>
<feature type="region of interest" description="Disordered" evidence="1">
    <location>
        <begin position="21"/>
        <end position="151"/>
    </location>
</feature>
<feature type="compositionally biased region" description="Acidic residues" evidence="1">
    <location>
        <begin position="115"/>
        <end position="125"/>
    </location>
</feature>
<feature type="compositionally biased region" description="Acidic residues" evidence="1">
    <location>
        <begin position="82"/>
        <end position="92"/>
    </location>
</feature>
<feature type="compositionally biased region" description="Low complexity" evidence="1">
    <location>
        <begin position="69"/>
        <end position="81"/>
    </location>
</feature>
<sequence>MRRPARLSFLLSRAPTLRLSTVFAQQSPLPAAERRRQTAEAAAAYESSEGESEWEEDDSLWEDEEEQPEQQPAEEGQQDTAEVQEPEDEQAADEQAAPAVGEPGLSTAAPAAAEDGADGATDESDGGCGEAAAEPAVLQQREEEDESSNTAALDGGDVAEAAEGAENVPPAAEEPQPRYDAITHAMLKVVAGQLREMEARFAALEKSLFFISYALGTKGELGFTVPPHTRRRLGYNPKAGRAASAALTAVALVDDRLALKAAAAAGHASQRR</sequence>
<dbReference type="AlphaFoldDB" id="A0AAD5DX03"/>
<feature type="compositionally biased region" description="Acidic residues" evidence="1">
    <location>
        <begin position="48"/>
        <end position="68"/>
    </location>
</feature>
<dbReference type="EMBL" id="JADXDR010000058">
    <property type="protein sequence ID" value="KAI7841859.1"/>
    <property type="molecule type" value="Genomic_DNA"/>
</dbReference>
<accession>A0AAD5DX03</accession>
<keyword evidence="3" id="KW-1185">Reference proteome</keyword>
<evidence type="ECO:0000313" key="3">
    <source>
        <dbReference type="Proteomes" id="UP001205105"/>
    </source>
</evidence>
<proteinExistence type="predicted"/>
<evidence type="ECO:0000313" key="2">
    <source>
        <dbReference type="EMBL" id="KAI7841859.1"/>
    </source>
</evidence>
<comment type="caution">
    <text evidence="2">The sequence shown here is derived from an EMBL/GenBank/DDBJ whole genome shotgun (WGS) entry which is preliminary data.</text>
</comment>
<organism evidence="2 3">
    <name type="scientific">Chlorella ohadii</name>
    <dbReference type="NCBI Taxonomy" id="2649997"/>
    <lineage>
        <taxon>Eukaryota</taxon>
        <taxon>Viridiplantae</taxon>
        <taxon>Chlorophyta</taxon>
        <taxon>core chlorophytes</taxon>
        <taxon>Trebouxiophyceae</taxon>
        <taxon>Chlorellales</taxon>
        <taxon>Chlorellaceae</taxon>
        <taxon>Chlorella clade</taxon>
        <taxon>Chlorella</taxon>
    </lineage>
</organism>
<name>A0AAD5DX03_9CHLO</name>
<reference evidence="2" key="1">
    <citation type="submission" date="2020-11" db="EMBL/GenBank/DDBJ databases">
        <title>Chlorella ohadii genome sequencing and assembly.</title>
        <authorList>
            <person name="Murik O."/>
            <person name="Treves H."/>
            <person name="Kedem I."/>
            <person name="Shotland Y."/>
            <person name="Kaplan A."/>
        </authorList>
    </citation>
    <scope>NUCLEOTIDE SEQUENCE</scope>
    <source>
        <strain evidence="2">1</strain>
    </source>
</reference>
<protein>
    <submittedName>
        <fullName evidence="2">Uncharacterized protein</fullName>
    </submittedName>
</protein>